<evidence type="ECO:0000256" key="3">
    <source>
        <dbReference type="ARBA" id="ARBA00022448"/>
    </source>
</evidence>
<comment type="caution">
    <text evidence="5">The sequence shown here is derived from an EMBL/GenBank/DDBJ whole genome shotgun (WGS) entry which is preliminary data.</text>
</comment>
<evidence type="ECO:0000256" key="2">
    <source>
        <dbReference type="ARBA" id="ARBA00005892"/>
    </source>
</evidence>
<keyword evidence="6" id="KW-1185">Reference proteome</keyword>
<sequence length="1931" mass="220185">MTEAINKSEDLWSSYKGLRKIIWRSLSDGSDEVYSIEFENTLRKHKQNFFSLLQNQPKNAKSREELKKGMVDGIVIKGLGHQILSKELYQEAVILSDMYDMNEFVALDLLCTAQIQMSYYPGLPRGLVAVLLYYDGRKSLVSSLRYLIQARTGVQWSLNIKPDLEKFITSYTDQLMEGGLFNRIFELLRTLDLTKEIEKLQENLALGGPRHRRQVIDLFQDIRMILADIVFTWAAQSGLPKAASVALINYLRQAEIEEEASGKIDNVNLYLLMALLSALDLSVLHSREDGEEAVQSLPILSDSEYINTMIVELAPLKPKWKSEGLQAVATFGLAVCIASLRLIPQNQQFQDAINREEIFIDAAIENNVFEFMHNIILENDILYKEAFVFKRMHHLLTDFIVYMYPKVKELRIKADEIARTVQIYTREGLDAPPNLPRYFEYLMLAVAKFYSKDTLNTEYVLSYWSPVELNSGQYSSQRSTSRAVSLFKFVRLAGDMLPPTLFVPYLTMLSSLSTCPQAARHCFNMLKQVGPQLTSTLSWDHFFSSFAQYYNNLRQELPPVTDTVYRNTYLKGVSPQELEGLHAVLLLIRTIADHDEFSRLALCEHPGWAPLSILLGLVGCSVPIPLKSDLLLTLASLSKSAENAAQMWDNLETSQILVTVPTTSSYTPRGIQTELDEVESRLEEYPLTKALLKLLDVLTDFGIPRTLGAGPRPPGFDPYLSFIVNSVFLKFHTRSYRNASEKWEVADLCLKLFEKFLTQYDPQLTDFPKKNVPTEFNSPPGYHLMIQMNNKSELLSVILDIIDEGNRLFDTYVAFPSQHLLEECTLRCLNIIHCVLALQSKFVTVLTASSASILLTNITKLLLTINRRSGKPDHCVNIAKYISYQPFLSKHTYVVVKILNHVTSTPILHNQFINIFLSSDAKDEIRHGFVLSLDNEIDDNEAQLTIKTKLEVLKLLKHCLPYTPPNFSHFLLGFDIKKDISKTEFQYSGVLDFPRSCLHSIISLMEAEVIKEGSTTPLLEAAYEVIFLLASNSKTYGPVLRFLRLNKKFFTQHLLLCHKRVGEGLHVLNQIAWLMKTLAVELKICGQSKQVSYLKHLTHFLVSLPQLENNTNQDPFSATYKDVRESSYMSLERISNNFLIKLIPHFEFKADTVQTPEWQFFDGKVLNALLDHCIQEGGNKLIDLKKLHQRLYDEVKLLQGTAVMGQIQAITQEIPKVLKYALELNKNKEKYASVVQFVDAWRQVVEVIMLFIPNEILSAKESQMVSVCFVLNLLKRVTKIELLPEVGQLLSGAVLLILENLRKCHLYEKKQQNISSENEVVTSMLQMHLGSLKEILENLIEWIMVSNVTDEKLKINLYAALVTLLELASLEKPPDNVAVSSSTYVSRLDNSKVSLENHLQNLKMTTDSLAKFGERLVEVMCQDCIGGYDVSRMLALSSFSVLITLSGNVNWIVYMSGRGYLKFIVQSILDSNADLERLLEPGQTSIKPLYVYMSKLLFLGRLAGTRVGAELLLEQKLFSCFSNMNVFSYHPEISRSWHPDDFLESFIPPPEELYLQMWLPALDICNAILTTLGTDNQSAVVQIMYFILSHLDVVESILRSGTPSLSRIFLKELSLLTSVIARTANNNLVNILENPEIVHDQRAHLFRIQKLTLALLPKFILTDEVVRELVNKPLEHHHTFQTSERLLYAMQIMSNLLCYARNVVANNDVEHGGIGVLFQPTLKDPTLHTIDLRNGSNFNDQAPSLGVVVQQLITIVNYHHQEKFNYELLTRKLREIPLMESADIDEYIDESYNLQDVNTKREYVYELLSNRLEKKTREMQYCSYIIQNAIYLIWVHLDYYMLKAIPKVKNFGSLSIKSPMSPSTLASATEATWKVSTDDISNLKHGLVSIFNDSFTKQLLESIQDQTDLDKGFVETMLKKIIRLIQFVPVK</sequence>
<keyword evidence="4" id="KW-0539">Nucleus</keyword>
<dbReference type="PANTHER" id="PTHR31344">
    <property type="entry name" value="NUCLEAR PORE COMPLEX PROTEIN NUP205"/>
    <property type="match status" value="1"/>
</dbReference>
<dbReference type="EMBL" id="JALNTZ010000002">
    <property type="protein sequence ID" value="KAJ3662888.1"/>
    <property type="molecule type" value="Genomic_DNA"/>
</dbReference>
<dbReference type="GO" id="GO:0044611">
    <property type="term" value="C:nuclear pore inner ring"/>
    <property type="evidence" value="ECO:0007669"/>
    <property type="project" value="TreeGrafter"/>
</dbReference>
<evidence type="ECO:0000313" key="6">
    <source>
        <dbReference type="Proteomes" id="UP001168821"/>
    </source>
</evidence>
<organism evidence="5 6">
    <name type="scientific">Zophobas morio</name>
    <dbReference type="NCBI Taxonomy" id="2755281"/>
    <lineage>
        <taxon>Eukaryota</taxon>
        <taxon>Metazoa</taxon>
        <taxon>Ecdysozoa</taxon>
        <taxon>Arthropoda</taxon>
        <taxon>Hexapoda</taxon>
        <taxon>Insecta</taxon>
        <taxon>Pterygota</taxon>
        <taxon>Neoptera</taxon>
        <taxon>Endopterygota</taxon>
        <taxon>Coleoptera</taxon>
        <taxon>Polyphaga</taxon>
        <taxon>Cucujiformia</taxon>
        <taxon>Tenebrionidae</taxon>
        <taxon>Zophobas</taxon>
    </lineage>
</organism>
<dbReference type="GO" id="GO:0017056">
    <property type="term" value="F:structural constituent of nuclear pore"/>
    <property type="evidence" value="ECO:0007669"/>
    <property type="project" value="TreeGrafter"/>
</dbReference>
<dbReference type="InterPro" id="IPR021827">
    <property type="entry name" value="Nup186/Nup192/Nup205"/>
</dbReference>
<gene>
    <name evidence="5" type="ORF">Zmor_007206</name>
</gene>
<keyword evidence="3" id="KW-0813">Transport</keyword>
<accession>A0AA38MPH4</accession>
<comment type="similarity">
    <text evidence="2">Belongs to the NUP186/NUP192/NUP205 family.</text>
</comment>
<evidence type="ECO:0000313" key="5">
    <source>
        <dbReference type="EMBL" id="KAJ3662888.1"/>
    </source>
</evidence>
<dbReference type="PANTHER" id="PTHR31344:SF0">
    <property type="entry name" value="NUCLEAR PORE COMPLEX PROTEIN NUP205"/>
    <property type="match status" value="1"/>
</dbReference>
<dbReference type="GO" id="GO:0006999">
    <property type="term" value="P:nuclear pore organization"/>
    <property type="evidence" value="ECO:0007669"/>
    <property type="project" value="TreeGrafter"/>
</dbReference>
<reference evidence="5" key="1">
    <citation type="journal article" date="2023" name="G3 (Bethesda)">
        <title>Whole genome assemblies of Zophobas morio and Tenebrio molitor.</title>
        <authorList>
            <person name="Kaur S."/>
            <person name="Stinson S.A."/>
            <person name="diCenzo G.C."/>
        </authorList>
    </citation>
    <scope>NUCLEOTIDE SEQUENCE</scope>
    <source>
        <strain evidence="5">QUZm001</strain>
    </source>
</reference>
<protein>
    <recommendedName>
        <fullName evidence="7">Nuclear pore complex protein Nup205</fullName>
    </recommendedName>
</protein>
<dbReference type="Pfam" id="PF11894">
    <property type="entry name" value="Nup192"/>
    <property type="match status" value="1"/>
</dbReference>
<proteinExistence type="inferred from homology"/>
<evidence type="ECO:0000256" key="4">
    <source>
        <dbReference type="ARBA" id="ARBA00023242"/>
    </source>
</evidence>
<evidence type="ECO:0000256" key="1">
    <source>
        <dbReference type="ARBA" id="ARBA00004123"/>
    </source>
</evidence>
<comment type="subcellular location">
    <subcellularLocation>
        <location evidence="1">Nucleus</location>
    </subcellularLocation>
</comment>
<evidence type="ECO:0008006" key="7">
    <source>
        <dbReference type="Google" id="ProtNLM"/>
    </source>
</evidence>
<name>A0AA38MPH4_9CUCU</name>
<dbReference type="Proteomes" id="UP001168821">
    <property type="component" value="Unassembled WGS sequence"/>
</dbReference>